<dbReference type="InterPro" id="IPR052195">
    <property type="entry name" value="Bact_Alkyl/Aryl-Sulfatase"/>
</dbReference>
<dbReference type="SMART" id="SM00849">
    <property type="entry name" value="Lactamase_B"/>
    <property type="match status" value="1"/>
</dbReference>
<evidence type="ECO:0000313" key="3">
    <source>
        <dbReference type="Proteomes" id="UP001138661"/>
    </source>
</evidence>
<dbReference type="InterPro" id="IPR001279">
    <property type="entry name" value="Metallo-B-lactamas"/>
</dbReference>
<name>A0A9X1FTX9_9RHOB</name>
<dbReference type="RefSeq" id="WP_219500356.1">
    <property type="nucleotide sequence ID" value="NZ_JAHXDN010000002.1"/>
</dbReference>
<reference evidence="2" key="1">
    <citation type="submission" date="2021-07" db="EMBL/GenBank/DDBJ databases">
        <title>Roseobacter insulae sp. nov., isolated from a tidal flat.</title>
        <authorList>
            <person name="Park S."/>
            <person name="Yoon J.-H."/>
        </authorList>
    </citation>
    <scope>NUCLEOTIDE SEQUENCE</scope>
    <source>
        <strain evidence="2">YSTF-M11</strain>
    </source>
</reference>
<dbReference type="Pfam" id="PF00753">
    <property type="entry name" value="Lactamase_B"/>
    <property type="match status" value="1"/>
</dbReference>
<dbReference type="Proteomes" id="UP001138661">
    <property type="component" value="Unassembled WGS sequence"/>
</dbReference>
<evidence type="ECO:0000259" key="1">
    <source>
        <dbReference type="SMART" id="SM00849"/>
    </source>
</evidence>
<dbReference type="GO" id="GO:0018909">
    <property type="term" value="P:dodecyl sulfate metabolic process"/>
    <property type="evidence" value="ECO:0007669"/>
    <property type="project" value="TreeGrafter"/>
</dbReference>
<sequence length="692" mass="75868">MIPPLPRTSPRTTHRSTLPAARRFQSLRQGAAAALIAGACLVMPAQASETRIAGLTTSLAPADGFAEFGDTGTDRSFHFEISFLETVLSYGPSDDARPVFLLANAYIIASQQNHGIAFFDRQLVQFGARMSDITRSSYLAAQSLLRATYADRVPLLKRISWVNATFRTLETAETLSGGKNPLVKWSAGLIYAQVPGIFGKREAAIDALNWLVDHPETEPTPGFFREAYRYLAELLTEDGDAQLVQMLRQKSGYHGQPPAVPFTGWFASSSDSGLLFAPTPWIEEVVPDRVFAIRGFGFSDFHFVVSANGANLISIDAGTQPFSAEAALAFLAEHRPDLPPLTHVLVTHAHWDHIGGQSHFRSLSPQPLFIGHDNFAHTIAKNTSRVPRYQQFRSRHWEDAWVASYQPDVAIRGATEMEIGGSIIRFVPTQGGETEDALLIEFPALGTLFMGDALMPFFGEPWEEEGSVDGAIESIDAALAMNPERILHGHYGITIIYDAHQLPAFRDALAWLAEETRRHINVGYAAADVVKLNLIPPGIERHPEVFLGYLAAYEAAIGRIADSMTGIWQEDVTGQAPSGLDVVGSVEYGRMLVEYLDLSPREIATGLRNMLNGGDNALALKMAVAAVNADPANAAVRELRNEAADRLRSANQYFNPFKFATYTELRDTEHLPIPRHDNGDTDDMATALKNAE</sequence>
<accession>A0A9X1FTX9</accession>
<keyword evidence="3" id="KW-1185">Reference proteome</keyword>
<dbReference type="EMBL" id="JAHXDN010000002">
    <property type="protein sequence ID" value="MBW4707471.1"/>
    <property type="molecule type" value="Genomic_DNA"/>
</dbReference>
<evidence type="ECO:0000313" key="2">
    <source>
        <dbReference type="EMBL" id="MBW4707471.1"/>
    </source>
</evidence>
<dbReference type="GO" id="GO:0018741">
    <property type="term" value="F:linear primary-alkylsulfatase activity"/>
    <property type="evidence" value="ECO:0007669"/>
    <property type="project" value="TreeGrafter"/>
</dbReference>
<feature type="domain" description="Metallo-beta-lactamase" evidence="1">
    <location>
        <begin position="298"/>
        <end position="490"/>
    </location>
</feature>
<proteinExistence type="predicted"/>
<gene>
    <name evidence="2" type="ORF">KX928_06695</name>
</gene>
<protein>
    <submittedName>
        <fullName evidence="2">MBL fold metallo-hydrolase</fullName>
    </submittedName>
</protein>
<dbReference type="AlphaFoldDB" id="A0A9X1FTX9"/>
<organism evidence="2 3">
    <name type="scientific">Roseobacter insulae</name>
    <dbReference type="NCBI Taxonomy" id="2859783"/>
    <lineage>
        <taxon>Bacteria</taxon>
        <taxon>Pseudomonadati</taxon>
        <taxon>Pseudomonadota</taxon>
        <taxon>Alphaproteobacteria</taxon>
        <taxon>Rhodobacterales</taxon>
        <taxon>Roseobacteraceae</taxon>
        <taxon>Roseobacter</taxon>
    </lineage>
</organism>
<comment type="caution">
    <text evidence="2">The sequence shown here is derived from an EMBL/GenBank/DDBJ whole genome shotgun (WGS) entry which is preliminary data.</text>
</comment>
<dbReference type="PANTHER" id="PTHR43223:SF1">
    <property type="entry name" value="ALKYL_ARYL-SULFATASE BDS1"/>
    <property type="match status" value="1"/>
</dbReference>
<dbReference type="PANTHER" id="PTHR43223">
    <property type="entry name" value="ALKYL/ARYL-SULFATASE"/>
    <property type="match status" value="1"/>
</dbReference>